<name>A0ABP0FJK8_CLALP</name>
<feature type="domain" description="Fucosyltransferase C-terminal" evidence="13">
    <location>
        <begin position="263"/>
        <end position="438"/>
    </location>
</feature>
<evidence type="ECO:0000256" key="11">
    <source>
        <dbReference type="RuleBase" id="RU003832"/>
    </source>
</evidence>
<comment type="caution">
    <text evidence="15">The sequence shown here is derived from an EMBL/GenBank/DDBJ whole genome shotgun (WGS) entry which is preliminary data.</text>
</comment>
<dbReference type="PANTHER" id="PTHR11929">
    <property type="entry name" value="ALPHA- 1,3 -FUCOSYLTRANSFERASE"/>
    <property type="match status" value="1"/>
</dbReference>
<dbReference type="EC" id="2.4.1.-" evidence="11"/>
<evidence type="ECO:0000256" key="10">
    <source>
        <dbReference type="ARBA" id="ARBA00023180"/>
    </source>
</evidence>
<proteinExistence type="inferred from homology"/>
<evidence type="ECO:0000256" key="6">
    <source>
        <dbReference type="ARBA" id="ARBA00022692"/>
    </source>
</evidence>
<organism evidence="15 16">
    <name type="scientific">Clavelina lepadiformis</name>
    <name type="common">Light-bulb sea squirt</name>
    <name type="synonym">Ascidia lepadiformis</name>
    <dbReference type="NCBI Taxonomy" id="159417"/>
    <lineage>
        <taxon>Eukaryota</taxon>
        <taxon>Metazoa</taxon>
        <taxon>Chordata</taxon>
        <taxon>Tunicata</taxon>
        <taxon>Ascidiacea</taxon>
        <taxon>Aplousobranchia</taxon>
        <taxon>Clavelinidae</taxon>
        <taxon>Clavelina</taxon>
    </lineage>
</organism>
<evidence type="ECO:0000256" key="7">
    <source>
        <dbReference type="ARBA" id="ARBA00022968"/>
    </source>
</evidence>
<dbReference type="Pfam" id="PF17039">
    <property type="entry name" value="Glyco_tran_10_N"/>
    <property type="match status" value="1"/>
</dbReference>
<dbReference type="InterPro" id="IPR031481">
    <property type="entry name" value="Glyco_tran_10_N"/>
</dbReference>
<evidence type="ECO:0000256" key="5">
    <source>
        <dbReference type="ARBA" id="ARBA00022679"/>
    </source>
</evidence>
<comment type="pathway">
    <text evidence="2">Protein modification; protein glycosylation.</text>
</comment>
<evidence type="ECO:0000256" key="1">
    <source>
        <dbReference type="ARBA" id="ARBA00004167"/>
    </source>
</evidence>
<keyword evidence="6 11" id="KW-0812">Transmembrane</keyword>
<dbReference type="Proteomes" id="UP001642483">
    <property type="component" value="Unassembled WGS sequence"/>
</dbReference>
<dbReference type="InterPro" id="IPR001503">
    <property type="entry name" value="Glyco_trans_10"/>
</dbReference>
<keyword evidence="11" id="KW-0333">Golgi apparatus</keyword>
<evidence type="ECO:0000256" key="4">
    <source>
        <dbReference type="ARBA" id="ARBA00022676"/>
    </source>
</evidence>
<evidence type="ECO:0000259" key="14">
    <source>
        <dbReference type="Pfam" id="PF17039"/>
    </source>
</evidence>
<keyword evidence="5 11" id="KW-0808">Transferase</keyword>
<keyword evidence="9 11" id="KW-0472">Membrane</keyword>
<dbReference type="InterPro" id="IPR038577">
    <property type="entry name" value="GT10-like_C_sf"/>
</dbReference>
<evidence type="ECO:0000313" key="15">
    <source>
        <dbReference type="EMBL" id="CAK8679868.1"/>
    </source>
</evidence>
<dbReference type="EMBL" id="CAWYQH010000068">
    <property type="protein sequence ID" value="CAK8679868.1"/>
    <property type="molecule type" value="Genomic_DNA"/>
</dbReference>
<dbReference type="SUPFAM" id="SSF53756">
    <property type="entry name" value="UDP-Glycosyltransferase/glycogen phosphorylase"/>
    <property type="match status" value="1"/>
</dbReference>
<evidence type="ECO:0000256" key="3">
    <source>
        <dbReference type="ARBA" id="ARBA00008919"/>
    </source>
</evidence>
<keyword evidence="8 11" id="KW-1133">Transmembrane helix</keyword>
<dbReference type="InterPro" id="IPR055270">
    <property type="entry name" value="Glyco_tran_10_C"/>
</dbReference>
<evidence type="ECO:0000259" key="13">
    <source>
        <dbReference type="Pfam" id="PF00852"/>
    </source>
</evidence>
<comment type="subcellular location">
    <subcellularLocation>
        <location evidence="11">Golgi apparatus</location>
        <location evidence="11">Golgi stack membrane</location>
        <topology evidence="11">Single-pass type II membrane protein</topology>
    </subcellularLocation>
    <subcellularLocation>
        <location evidence="1">Membrane</location>
        <topology evidence="1">Single-pass membrane protein</topology>
    </subcellularLocation>
</comment>
<dbReference type="Pfam" id="PF00852">
    <property type="entry name" value="Glyco_transf_10"/>
    <property type="match status" value="1"/>
</dbReference>
<dbReference type="PANTHER" id="PTHR11929:SF145">
    <property type="entry name" value="ALPHA-(1,3)-FUCOSYLTRANSFERASE FUT-1"/>
    <property type="match status" value="1"/>
</dbReference>
<evidence type="ECO:0000256" key="9">
    <source>
        <dbReference type="ARBA" id="ARBA00023136"/>
    </source>
</evidence>
<evidence type="ECO:0000256" key="8">
    <source>
        <dbReference type="ARBA" id="ARBA00022989"/>
    </source>
</evidence>
<evidence type="ECO:0000256" key="2">
    <source>
        <dbReference type="ARBA" id="ARBA00004922"/>
    </source>
</evidence>
<evidence type="ECO:0000313" key="16">
    <source>
        <dbReference type="Proteomes" id="UP001642483"/>
    </source>
</evidence>
<feature type="region of interest" description="Disordered" evidence="12">
    <location>
        <begin position="91"/>
        <end position="114"/>
    </location>
</feature>
<reference evidence="15 16" key="1">
    <citation type="submission" date="2024-02" db="EMBL/GenBank/DDBJ databases">
        <authorList>
            <person name="Daric V."/>
            <person name="Darras S."/>
        </authorList>
    </citation>
    <scope>NUCLEOTIDE SEQUENCE [LARGE SCALE GENOMIC DNA]</scope>
</reference>
<gene>
    <name evidence="15" type="ORF">CVLEPA_LOCUS10116</name>
</gene>
<keyword evidence="4 11" id="KW-0328">Glycosyltransferase</keyword>
<feature type="domain" description="Fucosyltransferase N-terminal" evidence="14">
    <location>
        <begin position="130"/>
        <end position="241"/>
    </location>
</feature>
<dbReference type="Gene3D" id="3.40.50.11660">
    <property type="entry name" value="Glycosyl transferase family 10, C-terminal domain"/>
    <property type="match status" value="1"/>
</dbReference>
<protein>
    <recommendedName>
        <fullName evidence="11">Fucosyltransferase</fullName>
        <ecNumber evidence="11">2.4.1.-</ecNumber>
    </recommendedName>
</protein>
<keyword evidence="7" id="KW-0735">Signal-anchor</keyword>
<feature type="transmembrane region" description="Helical" evidence="11">
    <location>
        <begin position="47"/>
        <end position="66"/>
    </location>
</feature>
<accession>A0ABP0FJK8</accession>
<evidence type="ECO:0000256" key="12">
    <source>
        <dbReference type="SAM" id="MobiDB-lite"/>
    </source>
</evidence>
<sequence length="512" mass="59713">MYSLLVVENNFFICLYRIPVQSQIWSNLNSSDVGMCKIVRKRTLVKWSFLIVSFIFLLYLSCLLVLQVQKGTKLKVASGSTTINHLSKDEKSIVTKQQSPMRQEHKRRNTSLKETSLPTKTLEPLIDKKNRTLILFWNHPWGVASMGFKEGYNMGGCVATNNRKLLPQAGAVVFHFTNLPMERDRPWMHYRDPNQLFVFYSLESPSWVKNAEGRHAMRVYGNDFINWTFTHRRDSDVFYPYPDSAGLKSIIESGKSWVDQKLARKRKMAIWVVSNCNTIYGTRMRLVYINALVNAGLSVDRYGRCFNNTFQFQAKTEDQLDTYKFYMAFENTRYCKDYVTEKFWNNSLLHGRVPVVWGASKKDLTELAPTGSFIHTDDFDSPTSLAKYLNYLHSNDTAYREYFRWIEEPDERTLKLAELYAETGDVRLCRLMLSNRKRKSYSGNSFDRFYYDESYECLREDCLGARAIPPARKPVVAAKLPINKIRLPDFKRLFPLLGKSFENLTIKQEIVK</sequence>
<comment type="similarity">
    <text evidence="3 11">Belongs to the glycosyltransferase 10 family.</text>
</comment>
<keyword evidence="10" id="KW-0325">Glycoprotein</keyword>
<keyword evidence="16" id="KW-1185">Reference proteome</keyword>